<keyword evidence="2" id="KW-0067">ATP-binding</keyword>
<organism evidence="2 3">
    <name type="scientific">Humibacillus xanthopallidus</name>
    <dbReference type="NCBI Taxonomy" id="412689"/>
    <lineage>
        <taxon>Bacteria</taxon>
        <taxon>Bacillati</taxon>
        <taxon>Actinomycetota</taxon>
        <taxon>Actinomycetes</taxon>
        <taxon>Micrococcales</taxon>
        <taxon>Intrasporangiaceae</taxon>
        <taxon>Humibacillus</taxon>
    </lineage>
</organism>
<keyword evidence="2" id="KW-0547">Nucleotide-binding</keyword>
<evidence type="ECO:0000313" key="2">
    <source>
        <dbReference type="EMBL" id="TQM62638.1"/>
    </source>
</evidence>
<dbReference type="GO" id="GO:0003678">
    <property type="term" value="F:DNA helicase activity"/>
    <property type="evidence" value="ECO:0007669"/>
    <property type="project" value="InterPro"/>
</dbReference>
<reference evidence="2 3" key="1">
    <citation type="submission" date="2019-06" db="EMBL/GenBank/DDBJ databases">
        <title>Genome sequencing of plant associated microbes to promote plant fitness in Sorghum bicolor and Oryza sativa.</title>
        <authorList>
            <person name="Coleman-Derr D."/>
        </authorList>
    </citation>
    <scope>NUCLEOTIDE SEQUENCE [LARGE SCALE GENOMIC DNA]</scope>
    <source>
        <strain evidence="2 3">KV-663</strain>
    </source>
</reference>
<dbReference type="GO" id="GO:0005829">
    <property type="term" value="C:cytosol"/>
    <property type="evidence" value="ECO:0007669"/>
    <property type="project" value="TreeGrafter"/>
</dbReference>
<keyword evidence="3" id="KW-1185">Reference proteome</keyword>
<proteinExistence type="predicted"/>
<feature type="domain" description="SF4 helicase" evidence="1">
    <location>
        <begin position="31"/>
        <end position="324"/>
    </location>
</feature>
<gene>
    <name evidence="2" type="ORF">FBY41_2675</name>
</gene>
<dbReference type="EMBL" id="VFPM01000002">
    <property type="protein sequence ID" value="TQM62638.1"/>
    <property type="molecule type" value="Genomic_DNA"/>
</dbReference>
<dbReference type="GO" id="GO:0006260">
    <property type="term" value="P:DNA replication"/>
    <property type="evidence" value="ECO:0007669"/>
    <property type="project" value="InterPro"/>
</dbReference>
<dbReference type="AlphaFoldDB" id="A0A543HWA3"/>
<comment type="caution">
    <text evidence="2">The sequence shown here is derived from an EMBL/GenBank/DDBJ whole genome shotgun (WGS) entry which is preliminary data.</text>
</comment>
<dbReference type="InterPro" id="IPR007694">
    <property type="entry name" value="DNA_helicase_DnaB-like_C"/>
</dbReference>
<dbReference type="Proteomes" id="UP000316747">
    <property type="component" value="Unassembled WGS sequence"/>
</dbReference>
<evidence type="ECO:0000259" key="1">
    <source>
        <dbReference type="PROSITE" id="PS51199"/>
    </source>
</evidence>
<accession>A0A543HWA3</accession>
<dbReference type="Gene3D" id="3.40.50.300">
    <property type="entry name" value="P-loop containing nucleotide triphosphate hydrolases"/>
    <property type="match status" value="1"/>
</dbReference>
<dbReference type="PANTHER" id="PTHR30153">
    <property type="entry name" value="REPLICATIVE DNA HELICASE DNAB"/>
    <property type="match status" value="1"/>
</dbReference>
<dbReference type="SUPFAM" id="SSF52540">
    <property type="entry name" value="P-loop containing nucleoside triphosphate hydrolases"/>
    <property type="match status" value="1"/>
</dbReference>
<dbReference type="InterPro" id="IPR027417">
    <property type="entry name" value="P-loop_NTPase"/>
</dbReference>
<dbReference type="RefSeq" id="WP_141844693.1">
    <property type="nucleotide sequence ID" value="NZ_VFPM01000002.1"/>
</dbReference>
<sequence>MVTPAAHRETGPLRSLEALLDDTDAVLRRGGTAGATVWATGFPVLDATLTGGFRSGELVLLGGPAGHGKTTMGVQFARNVVAAGGTAVIFSYEHESHTLLERLIALEAAERTPGEVAGVIEVRRAFEAGSGGGSLEAVLSALPGGAPAYAALTSYGDRLHIHESSGATTTLEEVSAVIRAVTQTTGEAPFVLLDYVQKIPVDRPDETERVTAAAEGLKDLALEARVPIVAISAADKEALVSGHRMRTHDLRGSSALAFEADVVMIVGDKVDIVSREHLVYDLGNIQRFRGWSVLTMEKNRHGQARVELEFAKDFEHGRFHPEGNAVNERLIDERVFIS</sequence>
<keyword evidence="2" id="KW-0347">Helicase</keyword>
<dbReference type="PANTHER" id="PTHR30153:SF2">
    <property type="entry name" value="REPLICATIVE DNA HELICASE"/>
    <property type="match status" value="1"/>
</dbReference>
<dbReference type="GO" id="GO:0005524">
    <property type="term" value="F:ATP binding"/>
    <property type="evidence" value="ECO:0007669"/>
    <property type="project" value="InterPro"/>
</dbReference>
<dbReference type="Pfam" id="PF03796">
    <property type="entry name" value="DnaB_C"/>
    <property type="match status" value="2"/>
</dbReference>
<protein>
    <submittedName>
        <fullName evidence="2">DnaB helicase-like protein</fullName>
    </submittedName>
</protein>
<dbReference type="PROSITE" id="PS51199">
    <property type="entry name" value="SF4_HELICASE"/>
    <property type="match status" value="1"/>
</dbReference>
<dbReference type="OrthoDB" id="4836904at2"/>
<evidence type="ECO:0000313" key="3">
    <source>
        <dbReference type="Proteomes" id="UP000316747"/>
    </source>
</evidence>
<name>A0A543HWA3_9MICO</name>
<keyword evidence="2" id="KW-0378">Hydrolase</keyword>